<dbReference type="Pfam" id="PF00990">
    <property type="entry name" value="GGDEF"/>
    <property type="match status" value="1"/>
</dbReference>
<dbReference type="PANTHER" id="PTHR44591">
    <property type="entry name" value="STRESS RESPONSE REGULATOR PROTEIN 1"/>
    <property type="match status" value="1"/>
</dbReference>
<keyword evidence="1 2" id="KW-0597">Phosphoprotein</keyword>
<dbReference type="SUPFAM" id="SSF52172">
    <property type="entry name" value="CheY-like"/>
    <property type="match status" value="1"/>
</dbReference>
<evidence type="ECO:0000259" key="3">
    <source>
        <dbReference type="PROSITE" id="PS50110"/>
    </source>
</evidence>
<proteinExistence type="predicted"/>
<organism evidence="5 6">
    <name type="scientific">Fervidobacterium changbaicum</name>
    <dbReference type="NCBI Taxonomy" id="310769"/>
    <lineage>
        <taxon>Bacteria</taxon>
        <taxon>Thermotogati</taxon>
        <taxon>Thermotogota</taxon>
        <taxon>Thermotogae</taxon>
        <taxon>Thermotogales</taxon>
        <taxon>Fervidobacteriaceae</taxon>
        <taxon>Fervidobacterium</taxon>
    </lineage>
</organism>
<reference evidence="5 6" key="1">
    <citation type="submission" date="2018-01" db="EMBL/GenBank/DDBJ databases">
        <title>The whole genome sequencing and assembly of Fervidobacterium changbaicum CBS-1 strain.</title>
        <authorList>
            <person name="Kim J.-Y."/>
            <person name="Park M.-K."/>
            <person name="Yi H."/>
            <person name="Bahn Y.-S."/>
            <person name="Kim J.F."/>
            <person name="Lee D.-W."/>
        </authorList>
    </citation>
    <scope>NUCLEOTIDE SEQUENCE [LARGE SCALE GENOMIC DNA]</scope>
    <source>
        <strain evidence="5 6">CBS-1</strain>
    </source>
</reference>
<feature type="domain" description="Response regulatory" evidence="3">
    <location>
        <begin position="3"/>
        <end position="119"/>
    </location>
</feature>
<dbReference type="InterPro" id="IPR011006">
    <property type="entry name" value="CheY-like_superfamily"/>
</dbReference>
<dbReference type="PANTHER" id="PTHR44591:SF3">
    <property type="entry name" value="RESPONSE REGULATORY DOMAIN-CONTAINING PROTEIN"/>
    <property type="match status" value="1"/>
</dbReference>
<gene>
    <name evidence="5" type="ORF">CBS1_04170</name>
</gene>
<evidence type="ECO:0000313" key="5">
    <source>
        <dbReference type="EMBL" id="QAV33005.1"/>
    </source>
</evidence>
<feature type="modified residue" description="4-aspartylphosphate" evidence="2">
    <location>
        <position position="52"/>
    </location>
</feature>
<dbReference type="InterPro" id="IPR001789">
    <property type="entry name" value="Sig_transdc_resp-reg_receiver"/>
</dbReference>
<evidence type="ECO:0008006" key="7">
    <source>
        <dbReference type="Google" id="ProtNLM"/>
    </source>
</evidence>
<evidence type="ECO:0000259" key="4">
    <source>
        <dbReference type="PROSITE" id="PS50887"/>
    </source>
</evidence>
<accession>A0ABX5QRE2</accession>
<dbReference type="SMART" id="SM00448">
    <property type="entry name" value="REC"/>
    <property type="match status" value="1"/>
</dbReference>
<dbReference type="SUPFAM" id="SSF55073">
    <property type="entry name" value="Nucleotide cyclase"/>
    <property type="match status" value="1"/>
</dbReference>
<dbReference type="InterPro" id="IPR050595">
    <property type="entry name" value="Bact_response_regulator"/>
</dbReference>
<feature type="domain" description="GGDEF" evidence="4">
    <location>
        <begin position="329"/>
        <end position="440"/>
    </location>
</feature>
<dbReference type="InterPro" id="IPR029787">
    <property type="entry name" value="Nucleotide_cyclase"/>
</dbReference>
<keyword evidence="6" id="KW-1185">Reference proteome</keyword>
<dbReference type="RefSeq" id="WP_090221937.1">
    <property type="nucleotide sequence ID" value="NZ_CP026721.1"/>
</dbReference>
<dbReference type="Pfam" id="PF00072">
    <property type="entry name" value="Response_reg"/>
    <property type="match status" value="1"/>
</dbReference>
<dbReference type="InterPro" id="IPR043128">
    <property type="entry name" value="Rev_trsase/Diguanyl_cyclase"/>
</dbReference>
<dbReference type="CDD" id="cd00156">
    <property type="entry name" value="REC"/>
    <property type="match status" value="1"/>
</dbReference>
<dbReference type="EMBL" id="CP026721">
    <property type="protein sequence ID" value="QAV33005.1"/>
    <property type="molecule type" value="Genomic_DNA"/>
</dbReference>
<evidence type="ECO:0000313" key="6">
    <source>
        <dbReference type="Proteomes" id="UP000288947"/>
    </source>
</evidence>
<sequence length="440" mass="50420">MKKVLIVDDSAVWRTYLQNLLELHGHTTEVAKDGLEGLNKFFTFLPDVVILDYVMPKLNGVHFTRFIRSFSTFRNVGIMILTGAEETINPFWAKKSGANVFLKKTAAQSEIERTVLEFVSQPFSMEWSRELHTLHIEPYGELVDILEESLRDSTITKEILQLSEYIYDETLIMKKIYSLFTELLEFDNFYACISTYSHARIYAFGKTDLASPYSVLEKAENYGFFSYFEYVEKCYNFADRNLGQAVVELMSKKDEPIGFVLIENPKIPEVAGHILALANYSISQLFDLLNYNKLLGSGKELDEVTGAYNRHSIAAKITNLMDFSKRSELPLSFVRITLRSLRKLYISKGAEYTNRLLKSFVTLLEESLSDTVARVSIGEFLVVLLGKNQQQAQAQIDSLLKLCSEPGRCEDLKELVIETYILEWKDESIGEIFERLSSKK</sequence>
<dbReference type="Proteomes" id="UP000288947">
    <property type="component" value="Chromosome"/>
</dbReference>
<evidence type="ECO:0000256" key="1">
    <source>
        <dbReference type="ARBA" id="ARBA00022553"/>
    </source>
</evidence>
<evidence type="ECO:0000256" key="2">
    <source>
        <dbReference type="PROSITE-ProRule" id="PRU00169"/>
    </source>
</evidence>
<protein>
    <recommendedName>
        <fullName evidence="7">Response regulator</fullName>
    </recommendedName>
</protein>
<dbReference type="PROSITE" id="PS50887">
    <property type="entry name" value="GGDEF"/>
    <property type="match status" value="1"/>
</dbReference>
<dbReference type="PROSITE" id="PS50110">
    <property type="entry name" value="RESPONSE_REGULATORY"/>
    <property type="match status" value="1"/>
</dbReference>
<dbReference type="InterPro" id="IPR000160">
    <property type="entry name" value="GGDEF_dom"/>
</dbReference>
<dbReference type="Gene3D" id="3.40.50.2300">
    <property type="match status" value="1"/>
</dbReference>
<name>A0ABX5QRE2_9BACT</name>
<dbReference type="Gene3D" id="3.30.70.270">
    <property type="match status" value="1"/>
</dbReference>